<dbReference type="Gene3D" id="3.20.20.140">
    <property type="entry name" value="Metal-dependent hydrolases"/>
    <property type="match status" value="1"/>
</dbReference>
<dbReference type="EMBL" id="CP023434">
    <property type="protein sequence ID" value="AXY25727.1"/>
    <property type="molecule type" value="Genomic_DNA"/>
</dbReference>
<keyword evidence="1 3" id="KW-0378">Hydrolase</keyword>
<dbReference type="Gene3D" id="2.30.40.10">
    <property type="entry name" value="Urease, subunit C, domain 1"/>
    <property type="match status" value="1"/>
</dbReference>
<dbReference type="GO" id="GO:0016810">
    <property type="term" value="F:hydrolase activity, acting on carbon-nitrogen (but not peptide) bonds"/>
    <property type="evidence" value="ECO:0007669"/>
    <property type="project" value="InterPro"/>
</dbReference>
<keyword evidence="4" id="KW-1185">Reference proteome</keyword>
<reference evidence="3 4" key="1">
    <citation type="submission" date="2017-09" db="EMBL/GenBank/DDBJ databases">
        <title>Complete genome sequence of Oxytococcus suis strain ZY16052.</title>
        <authorList>
            <person name="Li F."/>
        </authorList>
    </citation>
    <scope>NUCLEOTIDE SEQUENCE [LARGE SCALE GENOMIC DNA]</scope>
    <source>
        <strain evidence="3 4">ZY16052</strain>
    </source>
</reference>
<dbReference type="OrthoDB" id="9797498at2"/>
<gene>
    <name evidence="3" type="ORF">CL176_06785</name>
</gene>
<evidence type="ECO:0000313" key="3">
    <source>
        <dbReference type="EMBL" id="AXY25727.1"/>
    </source>
</evidence>
<evidence type="ECO:0000256" key="1">
    <source>
        <dbReference type="ARBA" id="ARBA00022801"/>
    </source>
</evidence>
<dbReference type="AlphaFoldDB" id="A0A347WKX0"/>
<sequence>MKQLLYNANILTMNDNYDAYENGYLVIQDNVIQELGEGLPAGYHTYNEKYDCGQGILIPGMVNTHTHVGMIPFRSLADDVPNRLERFLFPLENRAMTADLAYASAKYAAAEMQLAGVTTCSDMYYFEDDIASAVKEMGSRAILAETIIKKSPDTTADYETLDYAEYFIQRWLEDDLITPGIAPHAPYTNSTESLQKAAAISHKYNVPIMMHVSEMEHEMVYYAEQYQMSPVAYLDSIGLLNNRFIAAHCIHLNSEDIQILKHNQVGVAHCIGANTKSAKGVAPVKELINQEVNVGLGTDGPSSGNTLDMFTQMRMVANFHKTYNRDRSAFAAQEIVGLATIGGARVLNMADEIGSLEVGKKADICLVETQSVNMFPVFDPYSALVYSANAGNVEAVWINGAQRVLQKQLAQHDLRTIRSDLDSSMSQFKVIVSEL</sequence>
<feature type="domain" description="Amidohydrolase-related" evidence="2">
    <location>
        <begin position="56"/>
        <end position="400"/>
    </location>
</feature>
<dbReference type="Pfam" id="PF01979">
    <property type="entry name" value="Amidohydro_1"/>
    <property type="match status" value="1"/>
</dbReference>
<evidence type="ECO:0000259" key="2">
    <source>
        <dbReference type="Pfam" id="PF01979"/>
    </source>
</evidence>
<dbReference type="Proteomes" id="UP000263232">
    <property type="component" value="Chromosome"/>
</dbReference>
<organism evidence="3 4">
    <name type="scientific">Suicoccus acidiformans</name>
    <dbReference type="NCBI Taxonomy" id="2036206"/>
    <lineage>
        <taxon>Bacteria</taxon>
        <taxon>Bacillati</taxon>
        <taxon>Bacillota</taxon>
        <taxon>Bacilli</taxon>
        <taxon>Lactobacillales</taxon>
        <taxon>Aerococcaceae</taxon>
        <taxon>Suicoccus</taxon>
    </lineage>
</organism>
<dbReference type="SUPFAM" id="SSF51338">
    <property type="entry name" value="Composite domain of metallo-dependent hydrolases"/>
    <property type="match status" value="1"/>
</dbReference>
<name>A0A347WKX0_9LACT</name>
<dbReference type="RefSeq" id="WP_118990628.1">
    <property type="nucleotide sequence ID" value="NZ_CP023434.1"/>
</dbReference>
<proteinExistence type="predicted"/>
<dbReference type="PANTHER" id="PTHR43794:SF11">
    <property type="entry name" value="AMIDOHYDROLASE-RELATED DOMAIN-CONTAINING PROTEIN"/>
    <property type="match status" value="1"/>
</dbReference>
<accession>A0A347WKX0</accession>
<evidence type="ECO:0000313" key="4">
    <source>
        <dbReference type="Proteomes" id="UP000263232"/>
    </source>
</evidence>
<dbReference type="InterPro" id="IPR006680">
    <property type="entry name" value="Amidohydro-rel"/>
</dbReference>
<protein>
    <submittedName>
        <fullName evidence="3">Amidohydrolase</fullName>
    </submittedName>
</protein>
<dbReference type="CDD" id="cd01298">
    <property type="entry name" value="ATZ_TRZ_like"/>
    <property type="match status" value="1"/>
</dbReference>
<dbReference type="KEGG" id="abae:CL176_06785"/>
<dbReference type="InterPro" id="IPR050287">
    <property type="entry name" value="MTA/SAH_deaminase"/>
</dbReference>
<dbReference type="PANTHER" id="PTHR43794">
    <property type="entry name" value="AMINOHYDROLASE SSNA-RELATED"/>
    <property type="match status" value="1"/>
</dbReference>
<dbReference type="InterPro" id="IPR032466">
    <property type="entry name" value="Metal_Hydrolase"/>
</dbReference>
<dbReference type="InterPro" id="IPR011059">
    <property type="entry name" value="Metal-dep_hydrolase_composite"/>
</dbReference>
<dbReference type="SUPFAM" id="SSF51556">
    <property type="entry name" value="Metallo-dependent hydrolases"/>
    <property type="match status" value="1"/>
</dbReference>